<evidence type="ECO:0000313" key="1">
    <source>
        <dbReference type="EMBL" id="MDQ0166227.1"/>
    </source>
</evidence>
<sequence length="39" mass="4508">MNRPSTGMTYIQEHLWISHAIFSIACAQRDTYALFTTCE</sequence>
<dbReference type="Proteomes" id="UP001235840">
    <property type="component" value="Unassembled WGS sequence"/>
</dbReference>
<dbReference type="PROSITE" id="PS51257">
    <property type="entry name" value="PROKAR_LIPOPROTEIN"/>
    <property type="match status" value="1"/>
</dbReference>
<protein>
    <submittedName>
        <fullName evidence="1">Uncharacterized protein</fullName>
    </submittedName>
</protein>
<evidence type="ECO:0000313" key="2">
    <source>
        <dbReference type="Proteomes" id="UP001235840"/>
    </source>
</evidence>
<dbReference type="EMBL" id="JAUSTY010000007">
    <property type="protein sequence ID" value="MDQ0166227.1"/>
    <property type="molecule type" value="Genomic_DNA"/>
</dbReference>
<comment type="caution">
    <text evidence="1">The sequence shown here is derived from an EMBL/GenBank/DDBJ whole genome shotgun (WGS) entry which is preliminary data.</text>
</comment>
<proteinExistence type="predicted"/>
<accession>A0ABT9VZ26</accession>
<organism evidence="1 2">
    <name type="scientific">Caldalkalibacillus horti</name>
    <dbReference type="NCBI Taxonomy" id="77523"/>
    <lineage>
        <taxon>Bacteria</taxon>
        <taxon>Bacillati</taxon>
        <taxon>Bacillota</taxon>
        <taxon>Bacilli</taxon>
        <taxon>Bacillales</taxon>
        <taxon>Bacillaceae</taxon>
        <taxon>Caldalkalibacillus</taxon>
    </lineage>
</organism>
<gene>
    <name evidence="1" type="ORF">J2S11_002128</name>
</gene>
<name>A0ABT9VZ26_9BACI</name>
<keyword evidence="2" id="KW-1185">Reference proteome</keyword>
<reference evidence="1 2" key="1">
    <citation type="submission" date="2023-07" db="EMBL/GenBank/DDBJ databases">
        <title>Genomic Encyclopedia of Type Strains, Phase IV (KMG-IV): sequencing the most valuable type-strain genomes for metagenomic binning, comparative biology and taxonomic classification.</title>
        <authorList>
            <person name="Goeker M."/>
        </authorList>
    </citation>
    <scope>NUCLEOTIDE SEQUENCE [LARGE SCALE GENOMIC DNA]</scope>
    <source>
        <strain evidence="1 2">DSM 12751</strain>
    </source>
</reference>